<sequence>MEHVAAGRGVSIIPLSVANFCQRPDVAAVPVNDLAINKVCLAWIASRRSRLVYDFADVAADIDWRWSPVAGSGRPAQAPASVRPPRRHA</sequence>
<evidence type="ECO:0000313" key="2">
    <source>
        <dbReference type="EMBL" id="TDD30334.1"/>
    </source>
</evidence>
<name>A0A4R4XHS1_9ACTN</name>
<dbReference type="AlphaFoldDB" id="A0A4R4XHS1"/>
<gene>
    <name evidence="2" type="ORF">E1218_01895</name>
</gene>
<dbReference type="RefSeq" id="WP_132315535.1">
    <property type="nucleotide sequence ID" value="NZ_SMKR01000004.1"/>
</dbReference>
<dbReference type="OrthoDB" id="3181812at2"/>
<comment type="caution">
    <text evidence="2">The sequence shown here is derived from an EMBL/GenBank/DDBJ whole genome shotgun (WGS) entry which is preliminary data.</text>
</comment>
<dbReference type="Proteomes" id="UP000295172">
    <property type="component" value="Unassembled WGS sequence"/>
</dbReference>
<proteinExistence type="predicted"/>
<evidence type="ECO:0000256" key="1">
    <source>
        <dbReference type="SAM" id="MobiDB-lite"/>
    </source>
</evidence>
<dbReference type="Gene3D" id="3.40.190.10">
    <property type="entry name" value="Periplasmic binding protein-like II"/>
    <property type="match status" value="2"/>
</dbReference>
<protein>
    <recommendedName>
        <fullName evidence="4">LysR substrate-binding domain-containing protein</fullName>
    </recommendedName>
</protein>
<feature type="region of interest" description="Disordered" evidence="1">
    <location>
        <begin position="68"/>
        <end position="89"/>
    </location>
</feature>
<evidence type="ECO:0008006" key="4">
    <source>
        <dbReference type="Google" id="ProtNLM"/>
    </source>
</evidence>
<reference evidence="2 3" key="1">
    <citation type="submission" date="2019-02" db="EMBL/GenBank/DDBJ databases">
        <title>Draft genome sequences of novel Actinobacteria.</title>
        <authorList>
            <person name="Sahin N."/>
            <person name="Ay H."/>
            <person name="Saygin H."/>
        </authorList>
    </citation>
    <scope>NUCLEOTIDE SEQUENCE [LARGE SCALE GENOMIC DNA]</scope>
    <source>
        <strain evidence="2 3">16K104</strain>
    </source>
</reference>
<evidence type="ECO:0000313" key="3">
    <source>
        <dbReference type="Proteomes" id="UP000295172"/>
    </source>
</evidence>
<organism evidence="2 3">
    <name type="scientific">Kribbella turkmenica</name>
    <dbReference type="NCBI Taxonomy" id="2530375"/>
    <lineage>
        <taxon>Bacteria</taxon>
        <taxon>Bacillati</taxon>
        <taxon>Actinomycetota</taxon>
        <taxon>Actinomycetes</taxon>
        <taxon>Propionibacteriales</taxon>
        <taxon>Kribbellaceae</taxon>
        <taxon>Kribbella</taxon>
    </lineage>
</organism>
<keyword evidence="3" id="KW-1185">Reference proteome</keyword>
<dbReference type="EMBL" id="SMKR01000004">
    <property type="protein sequence ID" value="TDD30334.1"/>
    <property type="molecule type" value="Genomic_DNA"/>
</dbReference>
<accession>A0A4R4XHS1</accession>